<keyword evidence="5" id="KW-1185">Reference proteome</keyword>
<dbReference type="NCBIfam" id="TIGR01098">
    <property type="entry name" value="3A0109s03R"/>
    <property type="match status" value="1"/>
</dbReference>
<comment type="similarity">
    <text evidence="1">Belongs to the phosphate/phosphite/phosphonate binding protein family.</text>
</comment>
<dbReference type="InterPro" id="IPR005770">
    <property type="entry name" value="PhnD"/>
</dbReference>
<comment type="caution">
    <text evidence="4">The sequence shown here is derived from an EMBL/GenBank/DDBJ whole genome shotgun (WGS) entry which is preliminary data.</text>
</comment>
<name>A0ABW2RJM6_9BACL</name>
<dbReference type="Gene3D" id="3.40.190.10">
    <property type="entry name" value="Periplasmic binding protein-like II"/>
    <property type="match status" value="2"/>
</dbReference>
<evidence type="ECO:0000313" key="5">
    <source>
        <dbReference type="Proteomes" id="UP001596500"/>
    </source>
</evidence>
<keyword evidence="2" id="KW-0732">Signal</keyword>
<dbReference type="Proteomes" id="UP001596500">
    <property type="component" value="Unassembled WGS sequence"/>
</dbReference>
<dbReference type="CDD" id="cd01071">
    <property type="entry name" value="PBP2_PhnD_like"/>
    <property type="match status" value="1"/>
</dbReference>
<evidence type="ECO:0000256" key="1">
    <source>
        <dbReference type="ARBA" id="ARBA00007162"/>
    </source>
</evidence>
<dbReference type="PROSITE" id="PS51257">
    <property type="entry name" value="PROKAR_LIPOPROTEIN"/>
    <property type="match status" value="1"/>
</dbReference>
<reference evidence="5" key="1">
    <citation type="journal article" date="2019" name="Int. J. Syst. Evol. Microbiol.">
        <title>The Global Catalogue of Microorganisms (GCM) 10K type strain sequencing project: providing services to taxonomists for standard genome sequencing and annotation.</title>
        <authorList>
            <consortium name="The Broad Institute Genomics Platform"/>
            <consortium name="The Broad Institute Genome Sequencing Center for Infectious Disease"/>
            <person name="Wu L."/>
            <person name="Ma J."/>
        </authorList>
    </citation>
    <scope>NUCLEOTIDE SEQUENCE [LARGE SCALE GENOMIC DNA]</scope>
    <source>
        <strain evidence="5">CGMCC 1.12942</strain>
    </source>
</reference>
<accession>A0ABW2RJM6</accession>
<protein>
    <submittedName>
        <fullName evidence="4">Phosphate/phosphite/phosphonate ABC transporter substrate-binding protein</fullName>
    </submittedName>
</protein>
<feature type="domain" description="Solute-binding protein family 3/N-terminal" evidence="3">
    <location>
        <begin position="33"/>
        <end position="272"/>
    </location>
</feature>
<dbReference type="PANTHER" id="PTHR35841:SF1">
    <property type="entry name" value="PHOSPHONATES-BINDING PERIPLASMIC PROTEIN"/>
    <property type="match status" value="1"/>
</dbReference>
<dbReference type="InterPro" id="IPR001638">
    <property type="entry name" value="Solute-binding_3/MltF_N"/>
</dbReference>
<dbReference type="SUPFAM" id="SSF53850">
    <property type="entry name" value="Periplasmic binding protein-like II"/>
    <property type="match status" value="1"/>
</dbReference>
<proteinExistence type="inferred from homology"/>
<dbReference type="EMBL" id="JBHTBW010000020">
    <property type="protein sequence ID" value="MFC7441113.1"/>
    <property type="molecule type" value="Genomic_DNA"/>
</dbReference>
<dbReference type="PANTHER" id="PTHR35841">
    <property type="entry name" value="PHOSPHONATES-BINDING PERIPLASMIC PROTEIN"/>
    <property type="match status" value="1"/>
</dbReference>
<dbReference type="RefSeq" id="WP_379864405.1">
    <property type="nucleotide sequence ID" value="NZ_JBHTBW010000020.1"/>
</dbReference>
<evidence type="ECO:0000259" key="3">
    <source>
        <dbReference type="SMART" id="SM00062"/>
    </source>
</evidence>
<evidence type="ECO:0000256" key="2">
    <source>
        <dbReference type="ARBA" id="ARBA00022729"/>
    </source>
</evidence>
<dbReference type="Pfam" id="PF12974">
    <property type="entry name" value="Phosphonate-bd"/>
    <property type="match status" value="1"/>
</dbReference>
<gene>
    <name evidence="4" type="ORF">ACFQNG_08090</name>
</gene>
<organism evidence="4 5">
    <name type="scientific">Laceyella putida</name>
    <dbReference type="NCBI Taxonomy" id="110101"/>
    <lineage>
        <taxon>Bacteria</taxon>
        <taxon>Bacillati</taxon>
        <taxon>Bacillota</taxon>
        <taxon>Bacilli</taxon>
        <taxon>Bacillales</taxon>
        <taxon>Thermoactinomycetaceae</taxon>
        <taxon>Laceyella</taxon>
    </lineage>
</organism>
<sequence length="294" mass="32244">MKRWGLIGLLSVLILVVVVTGCSTLAGAKSDVTLRMGIVPKGNPEEMRERYEKLIAHLEKELGVDIEVYMPNSYDSVIAAMKERKIDFALFGAYSYVKAEKELGAVPLVVESYPETGIGYHSLIVTRKSNGIQSIADLQGKPFAFVDRTSTSGYLIPNAHFQLLHIQSRTFFSETRFMGSHTAVAKAVLSGQAVGGVMDDLTYKALLKAGEIKQGDLTVLWQSDFIPGSPIAAHPEMDAQLRSKLTEALANAHVKEPDAVRELGLVKYVKADRGMYQSVRNASFLIDAGYTMNQ</sequence>
<evidence type="ECO:0000313" key="4">
    <source>
        <dbReference type="EMBL" id="MFC7441113.1"/>
    </source>
</evidence>
<dbReference type="SMART" id="SM00062">
    <property type="entry name" value="PBPb"/>
    <property type="match status" value="1"/>
</dbReference>